<dbReference type="Proteomes" id="UP000317078">
    <property type="component" value="Unassembled WGS sequence"/>
</dbReference>
<dbReference type="SUPFAM" id="SSF52266">
    <property type="entry name" value="SGNH hydrolase"/>
    <property type="match status" value="1"/>
</dbReference>
<keyword evidence="2" id="KW-0732">Signal</keyword>
<dbReference type="PANTHER" id="PTHR45648">
    <property type="entry name" value="GDSL LIPASE/ACYLHYDROLASE FAMILY PROTEIN (AFU_ORTHOLOGUE AFUA_4G14700)"/>
    <property type="match status" value="1"/>
</dbReference>
<evidence type="ECO:0000313" key="4">
    <source>
        <dbReference type="EMBL" id="TPG61144.1"/>
    </source>
</evidence>
<comment type="caution">
    <text evidence="4">The sequence shown here is derived from an EMBL/GenBank/DDBJ whole genome shotgun (WGS) entry which is preliminary data.</text>
</comment>
<evidence type="ECO:0000259" key="3">
    <source>
        <dbReference type="Pfam" id="PF07589"/>
    </source>
</evidence>
<dbReference type="InterPro" id="IPR013424">
    <property type="entry name" value="Ice-binding_C"/>
</dbReference>
<dbReference type="Gene3D" id="3.40.50.1110">
    <property type="entry name" value="SGNH hydrolase"/>
    <property type="match status" value="1"/>
</dbReference>
<sequence length="325" mass="31779">MTLRWGIGRVALGAAVAAGTALVAPAAMAAPFSSLTVFGDSLTDTGNAQLGAQALGLPSPTPAAIGYADGRFSNGPVWVDTLSERIGTGAVVPRLAGGTNYSVGGARAVTNADASPDLAAQIGAFAGDIAFTGKPADPTGLYVLNIGGNDARSIRAANLDAPDPFAVAAAVAAGVSALNQLGARSILVAGIPDVGLQPEANGGEAAGQAISVLLNTALGGALDQLSLLPGSSLYRLDFLGLTDAIAANPASFGFTQSIDTPCLAAPGAAPACAGFLFFDAIHPTTAAHQLIGAAAGSLVSVPEPASVALFGLGLLALAGCRRRAA</sequence>
<dbReference type="PANTHER" id="PTHR45648:SF22">
    <property type="entry name" value="GDSL LIPASE_ACYLHYDROLASE FAMILY PROTEIN (AFU_ORTHOLOGUE AFUA_4G14700)"/>
    <property type="match status" value="1"/>
</dbReference>
<dbReference type="Pfam" id="PF07589">
    <property type="entry name" value="PEP-CTERM"/>
    <property type="match status" value="1"/>
</dbReference>
<feature type="signal peptide" evidence="2">
    <location>
        <begin position="1"/>
        <end position="29"/>
    </location>
</feature>
<gene>
    <name evidence="4" type="ORF">EAH89_00860</name>
</gene>
<organism evidence="4 5">
    <name type="scientific">Muricoccus nepalensis</name>
    <dbReference type="NCBI Taxonomy" id="1854500"/>
    <lineage>
        <taxon>Bacteria</taxon>
        <taxon>Pseudomonadati</taxon>
        <taxon>Pseudomonadota</taxon>
        <taxon>Alphaproteobacteria</taxon>
        <taxon>Acetobacterales</taxon>
        <taxon>Roseomonadaceae</taxon>
        <taxon>Muricoccus</taxon>
    </lineage>
</organism>
<dbReference type="Pfam" id="PF00657">
    <property type="entry name" value="Lipase_GDSL"/>
    <property type="match status" value="1"/>
</dbReference>
<keyword evidence="1" id="KW-0378">Hydrolase</keyword>
<proteinExistence type="predicted"/>
<dbReference type="InterPro" id="IPR051058">
    <property type="entry name" value="GDSL_Est/Lipase"/>
</dbReference>
<dbReference type="CDD" id="cd01846">
    <property type="entry name" value="fatty_acyltransferase_like"/>
    <property type="match status" value="1"/>
</dbReference>
<accession>A0A502GGZ6</accession>
<reference evidence="4 5" key="1">
    <citation type="journal article" date="2019" name="Environ. Microbiol.">
        <title>Species interactions and distinct microbial communities in high Arctic permafrost affected cryosols are associated with the CH4 and CO2 gas fluxes.</title>
        <authorList>
            <person name="Altshuler I."/>
            <person name="Hamel J."/>
            <person name="Turney S."/>
            <person name="Magnuson E."/>
            <person name="Levesque R."/>
            <person name="Greer C."/>
            <person name="Whyte L.G."/>
        </authorList>
    </citation>
    <scope>NUCLEOTIDE SEQUENCE [LARGE SCALE GENOMIC DNA]</scope>
    <source>
        <strain evidence="4 5">S9.3B</strain>
    </source>
</reference>
<feature type="chain" id="PRO_5021238266" evidence="2">
    <location>
        <begin position="30"/>
        <end position="325"/>
    </location>
</feature>
<dbReference type="InterPro" id="IPR036514">
    <property type="entry name" value="SGNH_hydro_sf"/>
</dbReference>
<dbReference type="InterPro" id="IPR001087">
    <property type="entry name" value="GDSL"/>
</dbReference>
<dbReference type="GO" id="GO:0016788">
    <property type="term" value="F:hydrolase activity, acting on ester bonds"/>
    <property type="evidence" value="ECO:0007669"/>
    <property type="project" value="InterPro"/>
</dbReference>
<dbReference type="RefSeq" id="WP_140880873.1">
    <property type="nucleotide sequence ID" value="NZ_RCZP01000001.1"/>
</dbReference>
<dbReference type="NCBIfam" id="TIGR02595">
    <property type="entry name" value="PEP_CTERM"/>
    <property type="match status" value="1"/>
</dbReference>
<dbReference type="EMBL" id="RCZP01000001">
    <property type="protein sequence ID" value="TPG61144.1"/>
    <property type="molecule type" value="Genomic_DNA"/>
</dbReference>
<dbReference type="AlphaFoldDB" id="A0A502GGZ6"/>
<dbReference type="OrthoDB" id="5292073at2"/>
<feature type="domain" description="Ice-binding protein C-terminal" evidence="3">
    <location>
        <begin position="300"/>
        <end position="322"/>
    </location>
</feature>
<keyword evidence="5" id="KW-1185">Reference proteome</keyword>
<name>A0A502GGZ6_9PROT</name>
<evidence type="ECO:0000256" key="2">
    <source>
        <dbReference type="SAM" id="SignalP"/>
    </source>
</evidence>
<protein>
    <submittedName>
        <fullName evidence="4">PEP-CTERM sorting domain-containing protein</fullName>
    </submittedName>
</protein>
<evidence type="ECO:0000256" key="1">
    <source>
        <dbReference type="ARBA" id="ARBA00022801"/>
    </source>
</evidence>
<evidence type="ECO:0000313" key="5">
    <source>
        <dbReference type="Proteomes" id="UP000317078"/>
    </source>
</evidence>